<comment type="subcellular location">
    <subcellularLocation>
        <location evidence="1">Membrane</location>
        <topology evidence="1">Multi-pass membrane protein</topology>
    </subcellularLocation>
</comment>
<organism evidence="8 9">
    <name type="scientific">Knoellia flava</name>
    <dbReference type="NCBI Taxonomy" id="913969"/>
    <lineage>
        <taxon>Bacteria</taxon>
        <taxon>Bacillati</taxon>
        <taxon>Actinomycetota</taxon>
        <taxon>Actinomycetes</taxon>
        <taxon>Micrococcales</taxon>
        <taxon>Intrasporangiaceae</taxon>
        <taxon>Knoellia</taxon>
    </lineage>
</organism>
<proteinExistence type="predicted"/>
<evidence type="ECO:0000256" key="3">
    <source>
        <dbReference type="ARBA" id="ARBA00022989"/>
    </source>
</evidence>
<dbReference type="InterPro" id="IPR052185">
    <property type="entry name" value="IPC_Synthase-Related"/>
</dbReference>
<feature type="transmembrane region" description="Helical" evidence="6">
    <location>
        <begin position="206"/>
        <end position="225"/>
    </location>
</feature>
<feature type="region of interest" description="Disordered" evidence="5">
    <location>
        <begin position="281"/>
        <end position="307"/>
    </location>
</feature>
<evidence type="ECO:0000313" key="8">
    <source>
        <dbReference type="EMBL" id="GGB74416.1"/>
    </source>
</evidence>
<evidence type="ECO:0000256" key="5">
    <source>
        <dbReference type="SAM" id="MobiDB-lite"/>
    </source>
</evidence>
<dbReference type="PANTHER" id="PTHR31310:SF7">
    <property type="entry name" value="PA-PHOSPHATASE RELATED-FAMILY PROTEIN DDB_G0268928"/>
    <property type="match status" value="1"/>
</dbReference>
<evidence type="ECO:0000313" key="9">
    <source>
        <dbReference type="Proteomes" id="UP000628079"/>
    </source>
</evidence>
<dbReference type="PANTHER" id="PTHR31310">
    <property type="match status" value="1"/>
</dbReference>
<keyword evidence="3 6" id="KW-1133">Transmembrane helix</keyword>
<dbReference type="EMBL" id="BMEA01000001">
    <property type="protein sequence ID" value="GGB74416.1"/>
    <property type="molecule type" value="Genomic_DNA"/>
</dbReference>
<name>A0A8H9KTI8_9MICO</name>
<gene>
    <name evidence="8" type="ORF">GCM10011314_12370</name>
</gene>
<evidence type="ECO:0000256" key="1">
    <source>
        <dbReference type="ARBA" id="ARBA00004141"/>
    </source>
</evidence>
<feature type="transmembrane region" description="Helical" evidence="6">
    <location>
        <begin position="110"/>
        <end position="133"/>
    </location>
</feature>
<evidence type="ECO:0000256" key="6">
    <source>
        <dbReference type="SAM" id="Phobius"/>
    </source>
</evidence>
<feature type="compositionally biased region" description="Basic and acidic residues" evidence="5">
    <location>
        <begin position="293"/>
        <end position="307"/>
    </location>
</feature>
<comment type="caution">
    <text evidence="8">The sequence shown here is derived from an EMBL/GenBank/DDBJ whole genome shotgun (WGS) entry which is preliminary data.</text>
</comment>
<feature type="transmembrane region" description="Helical" evidence="6">
    <location>
        <begin position="138"/>
        <end position="159"/>
    </location>
</feature>
<feature type="transmembrane region" description="Helical" evidence="6">
    <location>
        <begin position="34"/>
        <end position="54"/>
    </location>
</feature>
<feature type="region of interest" description="Disordered" evidence="5">
    <location>
        <begin position="1"/>
        <end position="26"/>
    </location>
</feature>
<feature type="domain" description="Inositolphosphotransferase Aur1/Ipt1" evidence="7">
    <location>
        <begin position="103"/>
        <end position="270"/>
    </location>
</feature>
<keyword evidence="2 6" id="KW-0812">Transmembrane</keyword>
<accession>A0A8H9KTI8</accession>
<dbReference type="GO" id="GO:0016020">
    <property type="term" value="C:membrane"/>
    <property type="evidence" value="ECO:0007669"/>
    <property type="project" value="UniProtKB-SubCell"/>
</dbReference>
<dbReference type="InterPro" id="IPR026841">
    <property type="entry name" value="Aur1/Ipt1"/>
</dbReference>
<evidence type="ECO:0000256" key="4">
    <source>
        <dbReference type="ARBA" id="ARBA00023136"/>
    </source>
</evidence>
<reference evidence="8" key="2">
    <citation type="submission" date="2020-09" db="EMBL/GenBank/DDBJ databases">
        <authorList>
            <person name="Sun Q."/>
            <person name="Zhou Y."/>
        </authorList>
    </citation>
    <scope>NUCLEOTIDE SEQUENCE</scope>
    <source>
        <strain evidence="8">CGMCC 1.10749</strain>
    </source>
</reference>
<feature type="transmembrane region" description="Helical" evidence="6">
    <location>
        <begin position="230"/>
        <end position="248"/>
    </location>
</feature>
<dbReference type="InterPro" id="IPR036938">
    <property type="entry name" value="PAP2/HPO_sf"/>
</dbReference>
<dbReference type="CDD" id="cd03386">
    <property type="entry name" value="PAP2_Aur1_like"/>
    <property type="match status" value="1"/>
</dbReference>
<feature type="transmembrane region" description="Helical" evidence="6">
    <location>
        <begin position="254"/>
        <end position="272"/>
    </location>
</feature>
<dbReference type="RefSeq" id="WP_052116951.1">
    <property type="nucleotide sequence ID" value="NZ_BMEA01000001.1"/>
</dbReference>
<dbReference type="Gene3D" id="1.20.144.10">
    <property type="entry name" value="Phosphatidic acid phosphatase type 2/haloperoxidase"/>
    <property type="match status" value="1"/>
</dbReference>
<protein>
    <recommendedName>
        <fullName evidence="7">Inositolphosphotransferase Aur1/Ipt1 domain-containing protein</fullName>
    </recommendedName>
</protein>
<dbReference type="Proteomes" id="UP000628079">
    <property type="component" value="Unassembled WGS sequence"/>
</dbReference>
<reference evidence="8" key="1">
    <citation type="journal article" date="2014" name="Int. J. Syst. Evol. Microbiol.">
        <title>Complete genome sequence of Corynebacterium casei LMG S-19264T (=DSM 44701T), isolated from a smear-ripened cheese.</title>
        <authorList>
            <consortium name="US DOE Joint Genome Institute (JGI-PGF)"/>
            <person name="Walter F."/>
            <person name="Albersmeier A."/>
            <person name="Kalinowski J."/>
            <person name="Ruckert C."/>
        </authorList>
    </citation>
    <scope>NUCLEOTIDE SEQUENCE</scope>
    <source>
        <strain evidence="8">CGMCC 1.10749</strain>
    </source>
</reference>
<dbReference type="SUPFAM" id="SSF48317">
    <property type="entry name" value="Acid phosphatase/Vanadium-dependent haloperoxidase"/>
    <property type="match status" value="1"/>
</dbReference>
<dbReference type="Pfam" id="PF14378">
    <property type="entry name" value="PAP2_3"/>
    <property type="match status" value="1"/>
</dbReference>
<evidence type="ECO:0000256" key="2">
    <source>
        <dbReference type="ARBA" id="ARBA00022692"/>
    </source>
</evidence>
<evidence type="ECO:0000259" key="7">
    <source>
        <dbReference type="Pfam" id="PF14378"/>
    </source>
</evidence>
<dbReference type="AlphaFoldDB" id="A0A8H9KTI8"/>
<sequence>MDPTAADNRAATAEGEERPPGQDPASERPAWAQLLIALSPLSVILVAYAVAQWVSAPLSHGELTEGEVNRLGAGLQIIWPAAADRATFGTLPTVWLQDLLLRPEAQWWDVVASVVYVTHYVALPVATGCLWFLARQRFAGWVTSVLVLTLASIATYMLFPASPPWLAADLGVVEPVERLSAFGWEGLGLEPVGAALEGLQGDSNPVAAMPSLHAAVPALLAVFLWPGSRWWWRVATCGYALLMAWTLVYTGEHYVVDVLAGWLGAGAAVATARLSTLLRERRTDPEDSGPGVEARDVRWTPAAEERA</sequence>
<keyword evidence="4 6" id="KW-0472">Membrane</keyword>